<keyword evidence="3" id="KW-1185">Reference proteome</keyword>
<evidence type="ECO:0000313" key="2">
    <source>
        <dbReference type="EMBL" id="KAF8776672.1"/>
    </source>
</evidence>
<sequence>MAAATSSSLLLLVVLLLVLAASAAPATADDGKHVMHGISGARMVIVRHSSGTPIGGGAVSRARANTNSKWHHHGRPVEDEVAAEELGLSGLPGAGGKSIVADDGLDKDRPGCLSSGSHSQAFAVHARAYKQAETKTIDNNMPAGHHLQTLAVLLLLLAASPGPVATAAYKHGGGGGRMVIIVGAPGRCRGGGRSRSSRYDDERRRLVEDEVAPELATAAGLLGADVDSFISSQALKRDRPVCLQDSCAGNSGQPYTRSCLLGC</sequence>
<dbReference type="AlphaFoldDB" id="A0A835FVQ0"/>
<evidence type="ECO:0000256" key="1">
    <source>
        <dbReference type="SAM" id="SignalP"/>
    </source>
</evidence>
<reference evidence="2" key="1">
    <citation type="submission" date="2020-07" db="EMBL/GenBank/DDBJ databases">
        <title>Genome sequence and genetic diversity analysis of an under-domesticated orphan crop, white fonio (Digitaria exilis).</title>
        <authorList>
            <person name="Bennetzen J.L."/>
            <person name="Chen S."/>
            <person name="Ma X."/>
            <person name="Wang X."/>
            <person name="Yssel A.E.J."/>
            <person name="Chaluvadi S.R."/>
            <person name="Johnson M."/>
            <person name="Gangashetty P."/>
            <person name="Hamidou F."/>
            <person name="Sanogo M.D."/>
            <person name="Zwaenepoel A."/>
            <person name="Wallace J."/>
            <person name="Van De Peer Y."/>
            <person name="Van Deynze A."/>
        </authorList>
    </citation>
    <scope>NUCLEOTIDE SEQUENCE</scope>
    <source>
        <tissue evidence="2">Leaves</tissue>
    </source>
</reference>
<gene>
    <name evidence="2" type="ORF">HU200_003398</name>
</gene>
<protein>
    <submittedName>
        <fullName evidence="2">Uncharacterized protein</fullName>
    </submittedName>
</protein>
<feature type="chain" id="PRO_5032954027" evidence="1">
    <location>
        <begin position="24"/>
        <end position="263"/>
    </location>
</feature>
<dbReference type="EMBL" id="JACEFO010000191">
    <property type="protein sequence ID" value="KAF8776672.1"/>
    <property type="molecule type" value="Genomic_DNA"/>
</dbReference>
<organism evidence="2 3">
    <name type="scientific">Digitaria exilis</name>
    <dbReference type="NCBI Taxonomy" id="1010633"/>
    <lineage>
        <taxon>Eukaryota</taxon>
        <taxon>Viridiplantae</taxon>
        <taxon>Streptophyta</taxon>
        <taxon>Embryophyta</taxon>
        <taxon>Tracheophyta</taxon>
        <taxon>Spermatophyta</taxon>
        <taxon>Magnoliopsida</taxon>
        <taxon>Liliopsida</taxon>
        <taxon>Poales</taxon>
        <taxon>Poaceae</taxon>
        <taxon>PACMAD clade</taxon>
        <taxon>Panicoideae</taxon>
        <taxon>Panicodae</taxon>
        <taxon>Paniceae</taxon>
        <taxon>Anthephorinae</taxon>
        <taxon>Digitaria</taxon>
    </lineage>
</organism>
<keyword evidence="1" id="KW-0732">Signal</keyword>
<name>A0A835FVQ0_9POAL</name>
<feature type="signal peptide" evidence="1">
    <location>
        <begin position="1"/>
        <end position="23"/>
    </location>
</feature>
<dbReference type="PANTHER" id="PTHR34998">
    <property type="entry name" value="OS04G0357400 PROTEIN-RELATED"/>
    <property type="match status" value="1"/>
</dbReference>
<accession>A0A835FVQ0</accession>
<evidence type="ECO:0000313" key="3">
    <source>
        <dbReference type="Proteomes" id="UP000636709"/>
    </source>
</evidence>
<proteinExistence type="predicted"/>
<dbReference type="Proteomes" id="UP000636709">
    <property type="component" value="Unassembled WGS sequence"/>
</dbReference>
<comment type="caution">
    <text evidence="2">The sequence shown here is derived from an EMBL/GenBank/DDBJ whole genome shotgun (WGS) entry which is preliminary data.</text>
</comment>